<proteinExistence type="predicted"/>
<feature type="compositionally biased region" description="Polar residues" evidence="1">
    <location>
        <begin position="99"/>
        <end position="116"/>
    </location>
</feature>
<gene>
    <name evidence="2" type="ORF">PGTUg99_026908</name>
</gene>
<evidence type="ECO:0000313" key="2">
    <source>
        <dbReference type="EMBL" id="KAA1108051.1"/>
    </source>
</evidence>
<reference evidence="2 3" key="1">
    <citation type="submission" date="2019-05" db="EMBL/GenBank/DDBJ databases">
        <title>Emergence of the Ug99 lineage of the wheat stem rust pathogen through somatic hybridization.</title>
        <authorList>
            <person name="Li F."/>
            <person name="Upadhyaya N.M."/>
            <person name="Sperschneider J."/>
            <person name="Matny O."/>
            <person name="Nguyen-Phuc H."/>
            <person name="Mago R."/>
            <person name="Raley C."/>
            <person name="Miller M.E."/>
            <person name="Silverstein K.A.T."/>
            <person name="Henningsen E."/>
            <person name="Hirsch C.D."/>
            <person name="Visser B."/>
            <person name="Pretorius Z.A."/>
            <person name="Steffenson B.J."/>
            <person name="Schwessinger B."/>
            <person name="Dodds P.N."/>
            <person name="Figueroa M."/>
        </authorList>
    </citation>
    <scope>NUCLEOTIDE SEQUENCE [LARGE SCALE GENOMIC DNA]</scope>
    <source>
        <strain evidence="2 3">Ug99</strain>
    </source>
</reference>
<name>A0A5B0Q4B9_PUCGR</name>
<evidence type="ECO:0000256" key="1">
    <source>
        <dbReference type="SAM" id="MobiDB-lite"/>
    </source>
</evidence>
<protein>
    <submittedName>
        <fullName evidence="2">Uncharacterized protein</fullName>
    </submittedName>
</protein>
<dbReference type="AlphaFoldDB" id="A0A5B0Q4B9"/>
<accession>A0A5B0Q4B9</accession>
<comment type="caution">
    <text evidence="2">The sequence shown here is derived from an EMBL/GenBank/DDBJ whole genome shotgun (WGS) entry which is preliminary data.</text>
</comment>
<sequence length="122" mass="13873">MRERLCNRQLAALGTQESLGRTNLALRKRFSPTLSLRRSLWSEEGSKDLLNSNLTLLKILKLKHRHRTQFLLSSQQIQPLTLPVLITLLIRTYDEGSFSAPSPQPTATGQHRWSSTPFPPVL</sequence>
<organism evidence="2 3">
    <name type="scientific">Puccinia graminis f. sp. tritici</name>
    <dbReference type="NCBI Taxonomy" id="56615"/>
    <lineage>
        <taxon>Eukaryota</taxon>
        <taxon>Fungi</taxon>
        <taxon>Dikarya</taxon>
        <taxon>Basidiomycota</taxon>
        <taxon>Pucciniomycotina</taxon>
        <taxon>Pucciniomycetes</taxon>
        <taxon>Pucciniales</taxon>
        <taxon>Pucciniaceae</taxon>
        <taxon>Puccinia</taxon>
    </lineage>
</organism>
<feature type="region of interest" description="Disordered" evidence="1">
    <location>
        <begin position="98"/>
        <end position="122"/>
    </location>
</feature>
<dbReference type="EMBL" id="VDEP01000306">
    <property type="protein sequence ID" value="KAA1108051.1"/>
    <property type="molecule type" value="Genomic_DNA"/>
</dbReference>
<evidence type="ECO:0000313" key="3">
    <source>
        <dbReference type="Proteomes" id="UP000325313"/>
    </source>
</evidence>
<dbReference type="Proteomes" id="UP000325313">
    <property type="component" value="Unassembled WGS sequence"/>
</dbReference>